<keyword evidence="4" id="KW-0175">Coiled coil</keyword>
<proteinExistence type="predicted"/>
<dbReference type="EMBL" id="VMRG01000003">
    <property type="protein sequence ID" value="KAA6230458.1"/>
    <property type="molecule type" value="Genomic_DNA"/>
</dbReference>
<dbReference type="InterPro" id="IPR001680">
    <property type="entry name" value="WD40_rpt"/>
</dbReference>
<dbReference type="InterPro" id="IPR015943">
    <property type="entry name" value="WD40/YVTN_repeat-like_dom_sf"/>
</dbReference>
<protein>
    <submittedName>
        <fullName evidence="5">WD40 repeat domain-containing protein</fullName>
    </submittedName>
</protein>
<evidence type="ECO:0000313" key="5">
    <source>
        <dbReference type="EMBL" id="KAA6230458.1"/>
    </source>
</evidence>
<name>A0A5M8I4P9_CHLPH</name>
<evidence type="ECO:0000256" key="1">
    <source>
        <dbReference type="ARBA" id="ARBA00022574"/>
    </source>
</evidence>
<keyword evidence="2" id="KW-0677">Repeat</keyword>
<reference evidence="5" key="1">
    <citation type="submission" date="2019-07" db="EMBL/GenBank/DDBJ databases">
        <title>Draft genome Sequence of Chlorobium phaeovibrioides sp. strain PhvTcv-s14, from the Phylum Chlorobi.</title>
        <authorList>
            <person name="Babenko V."/>
            <person name="Boldyreva D."/>
            <person name="Kanygina A."/>
            <person name="Selezneva O."/>
            <person name="Akopiyan T."/>
            <person name="Lunina O."/>
        </authorList>
    </citation>
    <scope>NUCLEOTIDE SEQUENCE [LARGE SCALE GENOMIC DNA]</scope>
    <source>
        <strain evidence="5">GrTcv12</strain>
        <plasmid evidence="5">pl1</plasmid>
    </source>
</reference>
<geneLocation type="plasmid" evidence="5">
    <name>pl1</name>
</geneLocation>
<keyword evidence="5" id="KW-0614">Plasmid</keyword>
<dbReference type="PRINTS" id="PR00320">
    <property type="entry name" value="GPROTEINBRPT"/>
</dbReference>
<feature type="repeat" description="WD" evidence="3">
    <location>
        <begin position="217"/>
        <end position="251"/>
    </location>
</feature>
<dbReference type="Pfam" id="PF00400">
    <property type="entry name" value="WD40"/>
    <property type="match status" value="7"/>
</dbReference>
<dbReference type="PROSITE" id="PS00678">
    <property type="entry name" value="WD_REPEATS_1"/>
    <property type="match status" value="4"/>
</dbReference>
<dbReference type="InterPro" id="IPR020472">
    <property type="entry name" value="WD40_PAC1"/>
</dbReference>
<feature type="repeat" description="WD" evidence="3">
    <location>
        <begin position="111"/>
        <end position="152"/>
    </location>
</feature>
<feature type="repeat" description="WD" evidence="3">
    <location>
        <begin position="252"/>
        <end position="293"/>
    </location>
</feature>
<feature type="repeat" description="WD" evidence="3">
    <location>
        <begin position="336"/>
        <end position="377"/>
    </location>
</feature>
<evidence type="ECO:0000256" key="2">
    <source>
        <dbReference type="ARBA" id="ARBA00022737"/>
    </source>
</evidence>
<dbReference type="Proteomes" id="UP000327458">
    <property type="component" value="Plasmid pl1"/>
</dbReference>
<dbReference type="PANTHER" id="PTHR45333">
    <property type="entry name" value="MEMBRANE PROTEIN-RELATED"/>
    <property type="match status" value="1"/>
</dbReference>
<dbReference type="PANTHER" id="PTHR45333:SF1">
    <property type="entry name" value="CHROMOSOME UNDETERMINED SCAFFOLD_625, WHOLE GENOME SHOTGUN SEQUENCE"/>
    <property type="match status" value="1"/>
</dbReference>
<keyword evidence="1 3" id="KW-0853">WD repeat</keyword>
<dbReference type="PROSITE" id="PS50294">
    <property type="entry name" value="WD_REPEATS_REGION"/>
    <property type="match status" value="4"/>
</dbReference>
<accession>A0A5M8I4P9</accession>
<dbReference type="CDD" id="cd00200">
    <property type="entry name" value="WD40"/>
    <property type="match status" value="1"/>
</dbReference>
<feature type="repeat" description="WD" evidence="3">
    <location>
        <begin position="153"/>
        <end position="193"/>
    </location>
</feature>
<feature type="repeat" description="WD" evidence="3">
    <location>
        <begin position="294"/>
        <end position="335"/>
    </location>
</feature>
<dbReference type="SUPFAM" id="SSF50978">
    <property type="entry name" value="WD40 repeat-like"/>
    <property type="match status" value="1"/>
</dbReference>
<gene>
    <name evidence="5" type="ORF">FP507_10575</name>
</gene>
<dbReference type="Gene3D" id="2.130.10.10">
    <property type="entry name" value="YVTN repeat-like/Quinoprotein amine dehydrogenase"/>
    <property type="match status" value="4"/>
</dbReference>
<dbReference type="AlphaFoldDB" id="A0A5M8I4P9"/>
<evidence type="ECO:0000256" key="3">
    <source>
        <dbReference type="PROSITE-ProRule" id="PRU00221"/>
    </source>
</evidence>
<feature type="coiled-coil region" evidence="4">
    <location>
        <begin position="38"/>
        <end position="65"/>
    </location>
</feature>
<dbReference type="InterPro" id="IPR019775">
    <property type="entry name" value="WD40_repeat_CS"/>
</dbReference>
<dbReference type="InterPro" id="IPR036322">
    <property type="entry name" value="WD40_repeat_dom_sf"/>
</dbReference>
<comment type="caution">
    <text evidence="5">The sequence shown here is derived from an EMBL/GenBank/DDBJ whole genome shotgun (WGS) entry which is preliminary data.</text>
</comment>
<dbReference type="SMART" id="SM00320">
    <property type="entry name" value="WD40"/>
    <property type="match status" value="7"/>
</dbReference>
<evidence type="ECO:0000256" key="4">
    <source>
        <dbReference type="SAM" id="Coils"/>
    </source>
</evidence>
<sequence>MVNMPYRGGGEATLELWNINIKDHSYKSELQVSDFKTFEEIKGKQDELKLSIEEAERLMNNGNNAKAFATLYRTWERDDFKDNKELLMVYQKLYELSRIKYISFSYKANSFEGHRYGVASVSLSADGSYAISGSYDSTLKLWDMSTGQCLRTFEGHRGNVNSVSLSADGKYAISAAGTMLELWEVATGQSIRSFNGLGGVPDISYGGDEMASPIIQVHSVCLSADSIYALSGGSDHMLKLWEMSTGQCLRTFEGHSNHVWSVNLSADGKYALSGSGDKTLKLWEMSTGQCLRTFEGHDGGVNSVCLSVDGRYALSGSDDHTLKLWDVNTGQCLRTFKGHSGYVNSVSLSADGEHAISGGFDKTVKLWSLSTGHCQYTFGGHSGWVHSVCLSADGKYALSGGHNGTINLLRLIWKLKFDEWDYEEYDEWDL</sequence>
<organism evidence="5">
    <name type="scientific">Chlorobium phaeovibrioides</name>
    <dbReference type="NCBI Taxonomy" id="1094"/>
    <lineage>
        <taxon>Bacteria</taxon>
        <taxon>Pseudomonadati</taxon>
        <taxon>Chlorobiota</taxon>
        <taxon>Chlorobiia</taxon>
        <taxon>Chlorobiales</taxon>
        <taxon>Chlorobiaceae</taxon>
        <taxon>Chlorobium/Pelodictyon group</taxon>
        <taxon>Chlorobium</taxon>
    </lineage>
</organism>
<dbReference type="RefSeq" id="WP_151418910.1">
    <property type="nucleotide sequence ID" value="NZ_CM018433.1"/>
</dbReference>
<dbReference type="PROSITE" id="PS50082">
    <property type="entry name" value="WD_REPEATS_2"/>
    <property type="match status" value="6"/>
</dbReference>